<accession>A0A806FZX1</accession>
<dbReference type="Pfam" id="PF01183">
    <property type="entry name" value="Glyco_hydro_25"/>
    <property type="match status" value="1"/>
</dbReference>
<dbReference type="PANTHER" id="PTHR34135">
    <property type="entry name" value="LYSOZYME"/>
    <property type="match status" value="1"/>
</dbReference>
<dbReference type="EMBL" id="CP002915">
    <property type="protein sequence ID" value="AEK30980.1"/>
    <property type="molecule type" value="Genomic_DNA"/>
</dbReference>
<keyword evidence="2" id="KW-0326">Glycosidase</keyword>
<dbReference type="PANTHER" id="PTHR34135:SF2">
    <property type="entry name" value="LYSOZYME"/>
    <property type="match status" value="1"/>
</dbReference>
<protein>
    <submittedName>
        <fullName evidence="2">Mannosyl-glycoprotein endo-beta-N-acetylglucosaminidase</fullName>
        <ecNumber evidence="2">3.2.1.96</ecNumber>
    </submittedName>
</protein>
<dbReference type="InterPro" id="IPR002053">
    <property type="entry name" value="Glyco_hydro_25"/>
</dbReference>
<dbReference type="KEGG" id="bnm:BALAC2494_01232"/>
<dbReference type="InterPro" id="IPR017853">
    <property type="entry name" value="GH"/>
</dbReference>
<dbReference type="GO" id="GO:0016998">
    <property type="term" value="P:cell wall macromolecule catabolic process"/>
    <property type="evidence" value="ECO:0007669"/>
    <property type="project" value="InterPro"/>
</dbReference>
<dbReference type="AlphaFoldDB" id="A0A806FZX1"/>
<dbReference type="GO" id="GO:0009253">
    <property type="term" value="P:peptidoglycan catabolic process"/>
    <property type="evidence" value="ECO:0007669"/>
    <property type="project" value="InterPro"/>
</dbReference>
<sequence length="293" mass="33313">MTMRMGLGLHEYGGWCNPNAVRRVARRLKTAVCALLGCVLAMFALTGCGNVNGSDQADAWNEAADPWSYSFGVHVFTEGDGRVLRPVWRVIDVAEHQRNINWQKVKQSEVDAAILRIGYGHGNEDKYFKNNLAQVRVNRIPHGLYLYSYAYDTDFAREEANFVLQTLRRYSITDKSVPIFYDMEHLDDWGGHTMPTRPIQFEQIAKVFFGVLEDAGYTNLGIYTYAHNMATRLDSDWLHGHANWIASYSDTLEYDFAGCPDLHAWQYTSTARVPGVTGDVDVSVFDPRFFDVE</sequence>
<dbReference type="CDD" id="cd06414">
    <property type="entry name" value="GH25_LytC-like"/>
    <property type="match status" value="1"/>
</dbReference>
<evidence type="ECO:0000313" key="2">
    <source>
        <dbReference type="EMBL" id="AEK30980.1"/>
    </source>
</evidence>
<name>A0A806FZX1_BIFAN</name>
<dbReference type="SUPFAM" id="SSF51445">
    <property type="entry name" value="(Trans)glycosidases"/>
    <property type="match status" value="1"/>
</dbReference>
<gene>
    <name evidence="2" type="ORF">BALAC2494_01232</name>
</gene>
<evidence type="ECO:0000256" key="1">
    <source>
        <dbReference type="ARBA" id="ARBA00010646"/>
    </source>
</evidence>
<dbReference type="GO" id="GO:0003796">
    <property type="term" value="F:lysozyme activity"/>
    <property type="evidence" value="ECO:0007669"/>
    <property type="project" value="InterPro"/>
</dbReference>
<dbReference type="GO" id="GO:0016052">
    <property type="term" value="P:carbohydrate catabolic process"/>
    <property type="evidence" value="ECO:0007669"/>
    <property type="project" value="TreeGrafter"/>
</dbReference>
<dbReference type="EC" id="3.2.1.96" evidence="2"/>
<evidence type="ECO:0000313" key="3">
    <source>
        <dbReference type="Proteomes" id="UP000008394"/>
    </source>
</evidence>
<dbReference type="Gene3D" id="3.20.20.80">
    <property type="entry name" value="Glycosidases"/>
    <property type="match status" value="1"/>
</dbReference>
<organism evidence="2 3">
    <name type="scientific">Bifidobacterium animalis subsp. lactis CNCM I-2494</name>
    <dbReference type="NCBI Taxonomy" id="1042403"/>
    <lineage>
        <taxon>Bacteria</taxon>
        <taxon>Bacillati</taxon>
        <taxon>Actinomycetota</taxon>
        <taxon>Actinomycetes</taxon>
        <taxon>Bifidobacteriales</taxon>
        <taxon>Bifidobacteriaceae</taxon>
        <taxon>Bifidobacterium</taxon>
    </lineage>
</organism>
<dbReference type="Proteomes" id="UP000008394">
    <property type="component" value="Chromosome"/>
</dbReference>
<dbReference type="GO" id="GO:0033925">
    <property type="term" value="F:mannosyl-glycoprotein endo-beta-N-acetylglucosaminidase activity"/>
    <property type="evidence" value="ECO:0007669"/>
    <property type="project" value="UniProtKB-EC"/>
</dbReference>
<reference evidence="2 3" key="1">
    <citation type="journal article" date="2011" name="J. Bacteriol.">
        <title>Genome Sequence of the Probiotic Strain Bifidobacterium animalis subsp. lactis CNCM I-2494.</title>
        <authorList>
            <person name="Chervaux C."/>
            <person name="Grimaldi C."/>
            <person name="Bolotin A."/>
            <person name="Quinquis B."/>
            <person name="Legrain-Raspaud S."/>
            <person name="van Hylckama Vlieg J.E."/>
            <person name="Denariaz G."/>
            <person name="Smokvina T."/>
        </authorList>
    </citation>
    <scope>NUCLEOTIDE SEQUENCE [LARGE SCALE GENOMIC DNA]</scope>
    <source>
        <strain evidence="2 3">CNCM I-2494</strain>
    </source>
</reference>
<comment type="similarity">
    <text evidence="1">Belongs to the glycosyl hydrolase 25 family.</text>
</comment>
<dbReference type="PROSITE" id="PS51904">
    <property type="entry name" value="GLYCOSYL_HYDROL_F25_2"/>
    <property type="match status" value="1"/>
</dbReference>
<proteinExistence type="inferred from homology"/>
<keyword evidence="2" id="KW-0378">Hydrolase</keyword>